<organism evidence="2 3">
    <name type="scientific">Romeriopsis navalis LEGE 11480</name>
    <dbReference type="NCBI Taxonomy" id="2777977"/>
    <lineage>
        <taxon>Bacteria</taxon>
        <taxon>Bacillati</taxon>
        <taxon>Cyanobacteriota</taxon>
        <taxon>Cyanophyceae</taxon>
        <taxon>Leptolyngbyales</taxon>
        <taxon>Leptolyngbyaceae</taxon>
        <taxon>Romeriopsis</taxon>
        <taxon>Romeriopsis navalis</taxon>
    </lineage>
</organism>
<dbReference type="RefSeq" id="WP_264326917.1">
    <property type="nucleotide sequence ID" value="NZ_JADEXQ010000088.1"/>
</dbReference>
<dbReference type="Gene3D" id="3.40.50.150">
    <property type="entry name" value="Vaccinia Virus protein VP39"/>
    <property type="match status" value="1"/>
</dbReference>
<sequence length="251" mass="27588">MPQQTWNSQTYANNARFVADLGMPVVEWLKPQPGERILDLGCGDGALTVKLQDFGCQVVGVDASPDLIRTAQSLGLDAHVMDGQALTFETEFDAVFSNAALHWMQRSEQVISGVWQALKPGGRFVGEFGGYGNVGTIHQALMTTIAQSGHNPDTLNPWFFPKPEEYQTQLETAGFTVTQIQLTSRPTPLPTGVRGWLETFANPFTKALPAGDRSAFLDTVIELVQPQLQDAAGQWTADYVRLRFSAIKPEY</sequence>
<evidence type="ECO:0000313" key="3">
    <source>
        <dbReference type="Proteomes" id="UP000625316"/>
    </source>
</evidence>
<feature type="domain" description="Methyltransferase type 11" evidence="1">
    <location>
        <begin position="38"/>
        <end position="125"/>
    </location>
</feature>
<keyword evidence="3" id="KW-1185">Reference proteome</keyword>
<dbReference type="PANTHER" id="PTHR43861:SF1">
    <property type="entry name" value="TRANS-ACONITATE 2-METHYLTRANSFERASE"/>
    <property type="match status" value="1"/>
</dbReference>
<dbReference type="GO" id="GO:0008757">
    <property type="term" value="F:S-adenosylmethionine-dependent methyltransferase activity"/>
    <property type="evidence" value="ECO:0007669"/>
    <property type="project" value="InterPro"/>
</dbReference>
<dbReference type="Proteomes" id="UP000625316">
    <property type="component" value="Unassembled WGS sequence"/>
</dbReference>
<comment type="caution">
    <text evidence="2">The sequence shown here is derived from an EMBL/GenBank/DDBJ whole genome shotgun (WGS) entry which is preliminary data.</text>
</comment>
<reference evidence="2" key="1">
    <citation type="submission" date="2020-10" db="EMBL/GenBank/DDBJ databases">
        <authorList>
            <person name="Castelo-Branco R."/>
            <person name="Eusebio N."/>
            <person name="Adriana R."/>
            <person name="Vieira A."/>
            <person name="Brugerolle De Fraissinette N."/>
            <person name="Rezende De Castro R."/>
            <person name="Schneider M.P."/>
            <person name="Vasconcelos V."/>
            <person name="Leao P.N."/>
        </authorList>
    </citation>
    <scope>NUCLEOTIDE SEQUENCE</scope>
    <source>
        <strain evidence="2">LEGE 11480</strain>
    </source>
</reference>
<dbReference type="AlphaFoldDB" id="A0A928VQT4"/>
<evidence type="ECO:0000313" key="2">
    <source>
        <dbReference type="EMBL" id="MBE9032093.1"/>
    </source>
</evidence>
<dbReference type="EMBL" id="JADEXQ010000088">
    <property type="protein sequence ID" value="MBE9032093.1"/>
    <property type="molecule type" value="Genomic_DNA"/>
</dbReference>
<dbReference type="SUPFAM" id="SSF53335">
    <property type="entry name" value="S-adenosyl-L-methionine-dependent methyltransferases"/>
    <property type="match status" value="1"/>
</dbReference>
<dbReference type="Pfam" id="PF08241">
    <property type="entry name" value="Methyltransf_11"/>
    <property type="match status" value="1"/>
</dbReference>
<gene>
    <name evidence="2" type="ORF">IQ266_20350</name>
</gene>
<keyword evidence="2" id="KW-0489">Methyltransferase</keyword>
<dbReference type="InterPro" id="IPR013216">
    <property type="entry name" value="Methyltransf_11"/>
</dbReference>
<dbReference type="GO" id="GO:0032259">
    <property type="term" value="P:methylation"/>
    <property type="evidence" value="ECO:0007669"/>
    <property type="project" value="UniProtKB-KW"/>
</dbReference>
<accession>A0A928VQT4</accession>
<protein>
    <submittedName>
        <fullName evidence="2">Methyltransferase domain-containing protein</fullName>
    </submittedName>
</protein>
<proteinExistence type="predicted"/>
<name>A0A928VQT4_9CYAN</name>
<dbReference type="PANTHER" id="PTHR43861">
    <property type="entry name" value="TRANS-ACONITATE 2-METHYLTRANSFERASE-RELATED"/>
    <property type="match status" value="1"/>
</dbReference>
<dbReference type="InterPro" id="IPR029063">
    <property type="entry name" value="SAM-dependent_MTases_sf"/>
</dbReference>
<dbReference type="CDD" id="cd02440">
    <property type="entry name" value="AdoMet_MTases"/>
    <property type="match status" value="1"/>
</dbReference>
<evidence type="ECO:0000259" key="1">
    <source>
        <dbReference type="Pfam" id="PF08241"/>
    </source>
</evidence>
<keyword evidence="2" id="KW-0808">Transferase</keyword>